<gene>
    <name evidence="5" type="ORF">L3Y34_009609</name>
</gene>
<dbReference type="Pfam" id="PF24512">
    <property type="entry name" value="DUF7592"/>
    <property type="match status" value="1"/>
</dbReference>
<dbReference type="Pfam" id="PF24511">
    <property type="entry name" value="DUF7591"/>
    <property type="match status" value="1"/>
</dbReference>
<dbReference type="InterPro" id="IPR056014">
    <property type="entry name" value="DUF7592"/>
</dbReference>
<reference evidence="5 6" key="1">
    <citation type="submission" date="2022-02" db="EMBL/GenBank/DDBJ databases">
        <title>Chromosome-level reference genomes for two strains of Caenorhabditis briggsae: an improved platform for comparative genomics.</title>
        <authorList>
            <person name="Stevens L."/>
            <person name="Andersen E.C."/>
        </authorList>
    </citation>
    <scope>NUCLEOTIDE SEQUENCE [LARGE SCALE GENOMIC DNA]</scope>
    <source>
        <strain evidence="5">QX1410_ONT</strain>
        <tissue evidence="5">Whole-organism</tissue>
    </source>
</reference>
<proteinExistence type="predicted"/>
<evidence type="ECO:0008006" key="7">
    <source>
        <dbReference type="Google" id="ProtNLM"/>
    </source>
</evidence>
<feature type="domain" description="DUF7592" evidence="4">
    <location>
        <begin position="141"/>
        <end position="224"/>
    </location>
</feature>
<dbReference type="EMBL" id="CP090895">
    <property type="protein sequence ID" value="ULT92022.1"/>
    <property type="molecule type" value="Genomic_DNA"/>
</dbReference>
<name>A0AAE9A5S7_CAEBR</name>
<dbReference type="Proteomes" id="UP000827892">
    <property type="component" value="Chromosome V"/>
</dbReference>
<feature type="signal peptide" evidence="1">
    <location>
        <begin position="1"/>
        <end position="18"/>
    </location>
</feature>
<feature type="domain" description="DUF7591" evidence="3">
    <location>
        <begin position="240"/>
        <end position="342"/>
    </location>
</feature>
<feature type="chain" id="PRO_5042202327" description="CUB-like domain-containing protein" evidence="1">
    <location>
        <begin position="19"/>
        <end position="474"/>
    </location>
</feature>
<evidence type="ECO:0000313" key="5">
    <source>
        <dbReference type="EMBL" id="ULT92022.1"/>
    </source>
</evidence>
<evidence type="ECO:0000259" key="4">
    <source>
        <dbReference type="Pfam" id="PF24512"/>
    </source>
</evidence>
<dbReference type="PANTHER" id="PTHR47407">
    <property type="entry name" value="PROTEIN CBG15905-RELATED"/>
    <property type="match status" value="1"/>
</dbReference>
<dbReference type="SUPFAM" id="SSF49854">
    <property type="entry name" value="Spermadhesin, CUB domain"/>
    <property type="match status" value="1"/>
</dbReference>
<dbReference type="InterPro" id="IPR003366">
    <property type="entry name" value="CUB-like_dom"/>
</dbReference>
<dbReference type="Pfam" id="PF02408">
    <property type="entry name" value="CUB_2"/>
    <property type="match status" value="1"/>
</dbReference>
<protein>
    <recommendedName>
        <fullName evidence="7">CUB-like domain-containing protein</fullName>
    </recommendedName>
</protein>
<evidence type="ECO:0000313" key="6">
    <source>
        <dbReference type="Proteomes" id="UP000827892"/>
    </source>
</evidence>
<dbReference type="PANTHER" id="PTHR47407:SF2">
    <property type="entry name" value="CUB-LIKE DOMAIN-CONTAINING PROTEIN-RELATED"/>
    <property type="match status" value="1"/>
</dbReference>
<dbReference type="AlphaFoldDB" id="A0AAE9A5S7"/>
<feature type="domain" description="CUB-like" evidence="2">
    <location>
        <begin position="21"/>
        <end position="131"/>
    </location>
</feature>
<organism evidence="5 6">
    <name type="scientific">Caenorhabditis briggsae</name>
    <dbReference type="NCBI Taxonomy" id="6238"/>
    <lineage>
        <taxon>Eukaryota</taxon>
        <taxon>Metazoa</taxon>
        <taxon>Ecdysozoa</taxon>
        <taxon>Nematoda</taxon>
        <taxon>Chromadorea</taxon>
        <taxon>Rhabditida</taxon>
        <taxon>Rhabditina</taxon>
        <taxon>Rhabditomorpha</taxon>
        <taxon>Rhabditoidea</taxon>
        <taxon>Rhabditidae</taxon>
        <taxon>Peloderinae</taxon>
        <taxon>Caenorhabditis</taxon>
    </lineage>
</organism>
<evidence type="ECO:0000259" key="3">
    <source>
        <dbReference type="Pfam" id="PF24511"/>
    </source>
</evidence>
<sequence>MLKLLFLVFISWVQLIGAVVPDCKSGTIIFDPPLDRSTVTWYPRNFTNNAPLYPNNYNCTYQINVPQGWFAEIQLTVSSTTVQVIDQMGRVETTSSSNSEFFYFIANGGKLKLSTGVTSANFGFSVLWKQYDNPTYAHKYHVSKSEAVPFSYDLYGNKPIVVEAETRVSATILPVNRYKTQYLRGIIYLDGPNFTSPCLGTGLQLLNGNTQFVSKGNFLTVLILGNSGSNPLLLFNDFYNMNGIKRFEAIQCDAICSEMKIDASKGRSVFQVDNGKSQYILQKMTGFGKLDVYAGNLTPEKRNLIASYDLTADNHLSLPQVFKGWFTTFVMESGNCTISQTNSDAYSLNIDYGRKGIITSAEYGTSWKIQDVVTKMYAPGNAKFQYSVKSVDLKTWDSLEVVGRNDQQVTFRQKYNSTNYPRLNQNVQFYASEMDVIFDSISLNTGFLMQYSVEKSAVCQSFWTIFVAVLVFLV</sequence>
<accession>A0AAE9A5S7</accession>
<dbReference type="InterPro" id="IPR035914">
    <property type="entry name" value="Sperma_CUB_dom_sf"/>
</dbReference>
<keyword evidence="1" id="KW-0732">Signal</keyword>
<evidence type="ECO:0000259" key="2">
    <source>
        <dbReference type="Pfam" id="PF02408"/>
    </source>
</evidence>
<evidence type="ECO:0000256" key="1">
    <source>
        <dbReference type="SAM" id="SignalP"/>
    </source>
</evidence>
<dbReference type="InterPro" id="IPR056013">
    <property type="entry name" value="DUF7591"/>
</dbReference>